<proteinExistence type="predicted"/>
<protein>
    <recommendedName>
        <fullName evidence="3">Tetratricopeptide repeat protein</fullName>
    </recommendedName>
</protein>
<gene>
    <name evidence="1" type="ORF">MCCS_06000</name>
</gene>
<evidence type="ECO:0008006" key="3">
    <source>
        <dbReference type="Google" id="ProtNLM"/>
    </source>
</evidence>
<accession>A0A1W7A9H3</accession>
<dbReference type="Proteomes" id="UP000194154">
    <property type="component" value="Chromosome"/>
</dbReference>
<evidence type="ECO:0000313" key="2">
    <source>
        <dbReference type="Proteomes" id="UP000194154"/>
    </source>
</evidence>
<organism evidence="1 2">
    <name type="scientific">Macrococcoides canis</name>
    <dbReference type="NCBI Taxonomy" id="1855823"/>
    <lineage>
        <taxon>Bacteria</taxon>
        <taxon>Bacillati</taxon>
        <taxon>Bacillota</taxon>
        <taxon>Bacilli</taxon>
        <taxon>Bacillales</taxon>
        <taxon>Staphylococcaceae</taxon>
        <taxon>Macrococcoides</taxon>
    </lineage>
</organism>
<sequence length="168" mass="19530">MHNMQERLAESILSGNFHIAEDIMKQTDFLEFEELFISACHESESVMYYTFILEQMKKEETVELHDLAFLLLVYPLCEVNGAFDSAYYHAERAVYMTDSKEIKNLLQLLFLYTVPNPVLSDREAFDTAKKILSIDSNNQVARKLMKKAAKQLDQVVVDIKDFNQYKNA</sequence>
<name>A0A1W7A9H3_9STAP</name>
<keyword evidence="2" id="KW-1185">Reference proteome</keyword>
<dbReference type="AlphaFoldDB" id="A0A1W7A9H3"/>
<reference evidence="1 2" key="1">
    <citation type="journal article" date="2017" name="Int. J. Syst. Evol. Microbiol.">
        <title>Macrococcus canis sp. nov., a skin bacterium associated with infections in dogs.</title>
        <authorList>
            <person name="Gobeli Brawand S."/>
            <person name="Cotting K."/>
            <person name="Gomez-Sanz E."/>
            <person name="Collaud A."/>
            <person name="Thomann A."/>
            <person name="Brodard I."/>
            <person name="Rodriguez-Campos S."/>
            <person name="Strauss C."/>
            <person name="Perreten V."/>
        </authorList>
    </citation>
    <scope>NUCLEOTIDE SEQUENCE [LARGE SCALE GENOMIC DNA]</scope>
    <source>
        <strain evidence="1 2">KM45013</strain>
    </source>
</reference>
<dbReference type="EMBL" id="CP021059">
    <property type="protein sequence ID" value="ARQ06251.1"/>
    <property type="molecule type" value="Genomic_DNA"/>
</dbReference>
<dbReference type="STRING" id="1855823.MCCS_06000"/>
<dbReference type="KEGG" id="mcak:MCCS_06000"/>
<evidence type="ECO:0000313" key="1">
    <source>
        <dbReference type="EMBL" id="ARQ06251.1"/>
    </source>
</evidence>